<sequence>MEGVVRGRSKWGMALLLAALGFVACNAARAAEPCDIATPPATTWGQRVAAIACGEHRLWYSPFLDENGRLASISIAEAENSRLNDRTTPAWRRVVDYWKGTGLLYGMSGRPGASECGVGLDAWPGSAACRAFVVDTPWSAVFVSFAYMRAGVPGFAPSASHFDFVRQAMRGGPGAPLRLADPEREVPAVGDLLCFTRGQSMPIGPAGLRAYVERNADMLAMHCDIVVSIDDGKLYAVGGNVLQGVTMRTLHVNRQGTLWNLPHKTGAPALCRPGSSAACTFNRQDWVALIKLQPKTPVPPPVQNCCTLCPLPMPPDMRRCPAQPTPLTPQAPATQPAPLTPPPAPGA</sequence>
<dbReference type="Pfam" id="PF10030">
    <property type="entry name" value="DUF2272"/>
    <property type="match status" value="1"/>
</dbReference>
<comment type="caution">
    <text evidence="4">The sequence shown here is derived from an EMBL/GenBank/DDBJ whole genome shotgun (WGS) entry which is preliminary data.</text>
</comment>
<dbReference type="Proteomes" id="UP001165293">
    <property type="component" value="Unassembled WGS sequence"/>
</dbReference>
<gene>
    <name evidence="4" type="ORF">LK996_00110</name>
</gene>
<name>A0ABS8JD11_9GAMM</name>
<dbReference type="PROSITE" id="PS51257">
    <property type="entry name" value="PROKAR_LIPOPROTEIN"/>
    <property type="match status" value="1"/>
</dbReference>
<dbReference type="InterPro" id="IPR014545">
    <property type="entry name" value="UCP028415"/>
</dbReference>
<keyword evidence="5" id="KW-1185">Reference proteome</keyword>
<feature type="signal peptide" evidence="2">
    <location>
        <begin position="1"/>
        <end position="30"/>
    </location>
</feature>
<proteinExistence type="predicted"/>
<feature type="chain" id="PRO_5046701446" evidence="2">
    <location>
        <begin position="31"/>
        <end position="347"/>
    </location>
</feature>
<keyword evidence="2" id="KW-0732">Signal</keyword>
<evidence type="ECO:0000256" key="2">
    <source>
        <dbReference type="SAM" id="SignalP"/>
    </source>
</evidence>
<feature type="region of interest" description="Disordered" evidence="1">
    <location>
        <begin position="319"/>
        <end position="347"/>
    </location>
</feature>
<dbReference type="RefSeq" id="WP_230525149.1">
    <property type="nucleotide sequence ID" value="NZ_JAJGAK010000001.1"/>
</dbReference>
<dbReference type="EMBL" id="JAJGAK010000001">
    <property type="protein sequence ID" value="MCC8361490.1"/>
    <property type="molecule type" value="Genomic_DNA"/>
</dbReference>
<dbReference type="InterPro" id="IPR019262">
    <property type="entry name" value="DUF2272"/>
</dbReference>
<evidence type="ECO:0000256" key="1">
    <source>
        <dbReference type="SAM" id="MobiDB-lite"/>
    </source>
</evidence>
<evidence type="ECO:0000313" key="4">
    <source>
        <dbReference type="EMBL" id="MCC8361490.1"/>
    </source>
</evidence>
<accession>A0ABS8JD11</accession>
<evidence type="ECO:0000313" key="5">
    <source>
        <dbReference type="Proteomes" id="UP001165293"/>
    </source>
</evidence>
<organism evidence="4 5">
    <name type="scientific">Noviluteimonas lactosilytica</name>
    <dbReference type="NCBI Taxonomy" id="2888523"/>
    <lineage>
        <taxon>Bacteria</taxon>
        <taxon>Pseudomonadati</taxon>
        <taxon>Pseudomonadota</taxon>
        <taxon>Gammaproteobacteria</taxon>
        <taxon>Lysobacterales</taxon>
        <taxon>Lysobacteraceae</taxon>
        <taxon>Noviluteimonas</taxon>
    </lineage>
</organism>
<feature type="domain" description="DUF2272" evidence="3">
    <location>
        <begin position="85"/>
        <end position="292"/>
    </location>
</feature>
<reference evidence="4" key="1">
    <citation type="submission" date="2021-10" db="EMBL/GenBank/DDBJ databases">
        <authorList>
            <person name="Lyu M."/>
            <person name="Wang X."/>
            <person name="Meng X."/>
            <person name="Xu K."/>
        </authorList>
    </citation>
    <scope>NUCLEOTIDE SEQUENCE</scope>
    <source>
        <strain evidence="4">A6</strain>
    </source>
</reference>
<dbReference type="PIRSF" id="PIRSF028415">
    <property type="entry name" value="UCP028415"/>
    <property type="match status" value="1"/>
</dbReference>
<evidence type="ECO:0000259" key="3">
    <source>
        <dbReference type="Pfam" id="PF10030"/>
    </source>
</evidence>
<feature type="compositionally biased region" description="Pro residues" evidence="1">
    <location>
        <begin position="338"/>
        <end position="347"/>
    </location>
</feature>
<protein>
    <submittedName>
        <fullName evidence="4">DUF2272 domain-containing protein</fullName>
    </submittedName>
</protein>